<dbReference type="InterPro" id="IPR000182">
    <property type="entry name" value="GNAT_dom"/>
</dbReference>
<dbReference type="PROSITE" id="PS51186">
    <property type="entry name" value="GNAT"/>
    <property type="match status" value="1"/>
</dbReference>
<dbReference type="InterPro" id="IPR006464">
    <property type="entry name" value="AcTrfase_RimI/Ard1"/>
</dbReference>
<protein>
    <recommendedName>
        <fullName evidence="5">[Ribosomal protein bS18]-alanine N-acetyltransferase</fullName>
        <ecNumber evidence="5">2.3.1.266</ecNumber>
    </recommendedName>
</protein>
<dbReference type="InterPro" id="IPR050680">
    <property type="entry name" value="YpeA/RimI_acetyltransf"/>
</dbReference>
<comment type="catalytic activity">
    <reaction evidence="5">
        <text>N-terminal L-alanyl-[ribosomal protein bS18] + acetyl-CoA = N-terminal N(alpha)-acetyl-L-alanyl-[ribosomal protein bS18] + CoA + H(+)</text>
        <dbReference type="Rhea" id="RHEA:43756"/>
        <dbReference type="Rhea" id="RHEA-COMP:10676"/>
        <dbReference type="Rhea" id="RHEA-COMP:10677"/>
        <dbReference type="ChEBI" id="CHEBI:15378"/>
        <dbReference type="ChEBI" id="CHEBI:57287"/>
        <dbReference type="ChEBI" id="CHEBI:57288"/>
        <dbReference type="ChEBI" id="CHEBI:64718"/>
        <dbReference type="ChEBI" id="CHEBI:83683"/>
        <dbReference type="EC" id="2.3.1.266"/>
    </reaction>
</comment>
<name>A0A3L7DZY2_9GAMM</name>
<dbReference type="Gene3D" id="3.40.630.30">
    <property type="match status" value="1"/>
</dbReference>
<gene>
    <name evidence="7" type="primary">rimI</name>
    <name evidence="7" type="ORF">DWB85_11815</name>
</gene>
<evidence type="ECO:0000313" key="8">
    <source>
        <dbReference type="Proteomes" id="UP000265509"/>
    </source>
</evidence>
<dbReference type="GO" id="GO:0005737">
    <property type="term" value="C:cytoplasm"/>
    <property type="evidence" value="ECO:0007669"/>
    <property type="project" value="UniProtKB-SubCell"/>
</dbReference>
<dbReference type="SUPFAM" id="SSF55729">
    <property type="entry name" value="Acyl-CoA N-acyltransferases (Nat)"/>
    <property type="match status" value="1"/>
</dbReference>
<sequence length="136" mass="14820">MLALAAMVSATPWSEQALQPYFHPSPGGTHCALILEVATEIAGFLVYTRLLDEASLDNIAIAPECQGKGWGQVLLTAGLGQMAARGLVRCLLEVRESNIAARALYQNNGFEVDGIRPRYYKTAQGREDALLMSRRL</sequence>
<reference evidence="7 8" key="1">
    <citation type="submission" date="2018-07" db="EMBL/GenBank/DDBJ databases">
        <title>Halioglobus sp. genome submission.</title>
        <authorList>
            <person name="Ye M.-Q."/>
            <person name="Du Z.-J."/>
        </authorList>
    </citation>
    <scope>NUCLEOTIDE SEQUENCE [LARGE SCALE GENOMIC DNA]</scope>
    <source>
        <strain evidence="7 8">U0301</strain>
    </source>
</reference>
<keyword evidence="8" id="KW-1185">Reference proteome</keyword>
<dbReference type="Pfam" id="PF00583">
    <property type="entry name" value="Acetyltransf_1"/>
    <property type="match status" value="1"/>
</dbReference>
<keyword evidence="4" id="KW-0012">Acyltransferase</keyword>
<proteinExistence type="inferred from homology"/>
<dbReference type="AlphaFoldDB" id="A0A3L7DZY2"/>
<keyword evidence="2 5" id="KW-0963">Cytoplasm</keyword>
<organism evidence="7 8">
    <name type="scientific">Seongchinamella sediminis</name>
    <dbReference type="NCBI Taxonomy" id="2283635"/>
    <lineage>
        <taxon>Bacteria</taxon>
        <taxon>Pseudomonadati</taxon>
        <taxon>Pseudomonadota</taxon>
        <taxon>Gammaproteobacteria</taxon>
        <taxon>Cellvibrionales</taxon>
        <taxon>Halieaceae</taxon>
        <taxon>Seongchinamella</taxon>
    </lineage>
</organism>
<dbReference type="CDD" id="cd04301">
    <property type="entry name" value="NAT_SF"/>
    <property type="match status" value="1"/>
</dbReference>
<feature type="domain" description="N-acetyltransferase" evidence="6">
    <location>
        <begin position="1"/>
        <end position="136"/>
    </location>
</feature>
<dbReference type="Proteomes" id="UP000265509">
    <property type="component" value="Unassembled WGS sequence"/>
</dbReference>
<evidence type="ECO:0000259" key="6">
    <source>
        <dbReference type="PROSITE" id="PS51186"/>
    </source>
</evidence>
<evidence type="ECO:0000256" key="5">
    <source>
        <dbReference type="RuleBase" id="RU363094"/>
    </source>
</evidence>
<evidence type="ECO:0000256" key="1">
    <source>
        <dbReference type="ARBA" id="ARBA00005395"/>
    </source>
</evidence>
<dbReference type="PANTHER" id="PTHR43420:SF44">
    <property type="entry name" value="ACETYLTRANSFERASE YPEA"/>
    <property type="match status" value="1"/>
</dbReference>
<dbReference type="EMBL" id="QRAN01000011">
    <property type="protein sequence ID" value="RLQ21693.1"/>
    <property type="molecule type" value="Genomic_DNA"/>
</dbReference>
<accession>A0A3L7DZY2</accession>
<comment type="function">
    <text evidence="5">Acetylates the N-terminal alanine of ribosomal protein bS18.</text>
</comment>
<evidence type="ECO:0000256" key="4">
    <source>
        <dbReference type="ARBA" id="ARBA00023315"/>
    </source>
</evidence>
<comment type="subcellular location">
    <subcellularLocation>
        <location evidence="5">Cytoplasm</location>
    </subcellularLocation>
</comment>
<comment type="similarity">
    <text evidence="1 5">Belongs to the acetyltransferase family. RimI subfamily.</text>
</comment>
<evidence type="ECO:0000256" key="2">
    <source>
        <dbReference type="ARBA" id="ARBA00022490"/>
    </source>
</evidence>
<dbReference type="PANTHER" id="PTHR43420">
    <property type="entry name" value="ACETYLTRANSFERASE"/>
    <property type="match status" value="1"/>
</dbReference>
<keyword evidence="3 7" id="KW-0808">Transferase</keyword>
<evidence type="ECO:0000313" key="7">
    <source>
        <dbReference type="EMBL" id="RLQ21693.1"/>
    </source>
</evidence>
<evidence type="ECO:0000256" key="3">
    <source>
        <dbReference type="ARBA" id="ARBA00022679"/>
    </source>
</evidence>
<comment type="caution">
    <text evidence="7">The sequence shown here is derived from an EMBL/GenBank/DDBJ whole genome shotgun (WGS) entry which is preliminary data.</text>
</comment>
<dbReference type="InterPro" id="IPR016181">
    <property type="entry name" value="Acyl_CoA_acyltransferase"/>
</dbReference>
<dbReference type="EC" id="2.3.1.266" evidence="5"/>
<dbReference type="GO" id="GO:0008999">
    <property type="term" value="F:protein-N-terminal-alanine acetyltransferase activity"/>
    <property type="evidence" value="ECO:0007669"/>
    <property type="project" value="UniProtKB-EC"/>
</dbReference>
<dbReference type="NCBIfam" id="TIGR01575">
    <property type="entry name" value="rimI"/>
    <property type="match status" value="1"/>
</dbReference>